<organism evidence="4 5">
    <name type="scientific">Paenibacillus rhizosphaerae</name>
    <dbReference type="NCBI Taxonomy" id="297318"/>
    <lineage>
        <taxon>Bacteria</taxon>
        <taxon>Bacillati</taxon>
        <taxon>Bacillota</taxon>
        <taxon>Bacilli</taxon>
        <taxon>Bacillales</taxon>
        <taxon>Paenibacillaceae</taxon>
        <taxon>Paenibacillus</taxon>
    </lineage>
</organism>
<dbReference type="InterPro" id="IPR039448">
    <property type="entry name" value="Beta_helix"/>
</dbReference>
<evidence type="ECO:0000313" key="4">
    <source>
        <dbReference type="EMBL" id="OMF58619.1"/>
    </source>
</evidence>
<reference evidence="4 5" key="1">
    <citation type="submission" date="2016-11" db="EMBL/GenBank/DDBJ databases">
        <title>Paenibacillus species isolates.</title>
        <authorList>
            <person name="Beno S.M."/>
        </authorList>
    </citation>
    <scope>NUCLEOTIDE SEQUENCE [LARGE SCALE GENOMIC DNA]</scope>
    <source>
        <strain evidence="4 5">FSL R5-0378</strain>
    </source>
</reference>
<dbReference type="Proteomes" id="UP000187172">
    <property type="component" value="Unassembled WGS sequence"/>
</dbReference>
<dbReference type="AlphaFoldDB" id="A0A1R1F3C0"/>
<dbReference type="InterPro" id="IPR006626">
    <property type="entry name" value="PbH1"/>
</dbReference>
<dbReference type="RefSeq" id="WP_076168494.1">
    <property type="nucleotide sequence ID" value="NZ_MRTP01000001.1"/>
</dbReference>
<evidence type="ECO:0000259" key="2">
    <source>
        <dbReference type="Pfam" id="PF12708"/>
    </source>
</evidence>
<protein>
    <recommendedName>
        <fullName evidence="6">Right handed beta helix domain-containing protein</fullName>
    </recommendedName>
</protein>
<feature type="domain" description="Rhamnogalacturonase A/B/Epimerase-like pectate lyase" evidence="2">
    <location>
        <begin position="169"/>
        <end position="361"/>
    </location>
</feature>
<name>A0A1R1F3C0_9BACL</name>
<dbReference type="SMART" id="SM00710">
    <property type="entry name" value="PbH1"/>
    <property type="match status" value="8"/>
</dbReference>
<dbReference type="Pfam" id="PF13229">
    <property type="entry name" value="Beta_helix"/>
    <property type="match status" value="1"/>
</dbReference>
<dbReference type="Pfam" id="PF12708">
    <property type="entry name" value="Pect-lyase_RHGA_epim"/>
    <property type="match status" value="1"/>
</dbReference>
<accession>A0A1R1F3C0</accession>
<dbReference type="InterPro" id="IPR011050">
    <property type="entry name" value="Pectin_lyase_fold/virulence"/>
</dbReference>
<dbReference type="SUPFAM" id="SSF51126">
    <property type="entry name" value="Pectin lyase-like"/>
    <property type="match status" value="3"/>
</dbReference>
<evidence type="ECO:0008006" key="6">
    <source>
        <dbReference type="Google" id="ProtNLM"/>
    </source>
</evidence>
<dbReference type="InterPro" id="IPR024535">
    <property type="entry name" value="RHGA/B-epi-like_pectate_lyase"/>
</dbReference>
<feature type="compositionally biased region" description="Basic residues" evidence="1">
    <location>
        <begin position="1"/>
        <end position="13"/>
    </location>
</feature>
<dbReference type="STRING" id="297318.BK138_08935"/>
<evidence type="ECO:0000259" key="3">
    <source>
        <dbReference type="Pfam" id="PF13229"/>
    </source>
</evidence>
<evidence type="ECO:0000256" key="1">
    <source>
        <dbReference type="SAM" id="MobiDB-lite"/>
    </source>
</evidence>
<dbReference type="Gene3D" id="2.160.20.10">
    <property type="entry name" value="Single-stranded right-handed beta-helix, Pectin lyase-like"/>
    <property type="match status" value="1"/>
</dbReference>
<evidence type="ECO:0000313" key="5">
    <source>
        <dbReference type="Proteomes" id="UP000187172"/>
    </source>
</evidence>
<sequence>MGRLFDRHRHKKGIGQGANRGRAKPGKKIASISAAEATGGNLPQNSVGTSNLVDGAVVTSKIGEHSVTADKLGLTWLSVPAAEGFADALSRLKAQGGGVLVVPAGDYPIPADTVVDPSITLRLMNGARLNIAQGKVLTINGGVEAGLYPIFTGSGIVKGALAEYYPQWFGAAADGNADDSAGIQAAVNAADGSGATVVLPAGTYKVNEIKLQNRMKLRGEKGAVLEPFTAGQDAKLTASGAAGFEVADLEGPISLNILSCSDFVIRNLRVRQNVEGWHIYQSEDGQLMDNRIVESANKDERFIYLNDCTRMLVQGNQIRNQTLFNGADPNSNTGINISSSSYCQIVNNYVENCGGQGICFDTNTGIADAESRACFSNIAAGNIVIGNGQEGITAFASKQYETYDITVVNNICINNRYNGIEFWGVRQGVIEGNSISAPAMKEYSFGAINIFATKDVIIDGNSIENVPTSGIALVNGPKYAESRCQNIIITSNRILNWNNLDLSPATNHDQICGINLFNADCCLIQGNLLMDTRPGRKNIVKAISVVEGRHLIRGNINPQNLLIDDHVEADLAWAGHQIAERTPFVRFSSLPGDVNNGVMTGVDPGTVWYNHSKRALFYKGYDKTMLTPLVLDEKSTSGFPSGDYAPGFFSYQTQTGRLFYRGKPNNSNGKYAEVVLKDKFINLKRSTEVSKTPVEGDTYYDTVRKKPVYYDGANWRDFSGNIVSVNP</sequence>
<feature type="domain" description="Right handed beta helix" evidence="3">
    <location>
        <begin position="381"/>
        <end position="530"/>
    </location>
</feature>
<dbReference type="EMBL" id="MRTP01000001">
    <property type="protein sequence ID" value="OMF58619.1"/>
    <property type="molecule type" value="Genomic_DNA"/>
</dbReference>
<dbReference type="InterPro" id="IPR012334">
    <property type="entry name" value="Pectin_lyas_fold"/>
</dbReference>
<gene>
    <name evidence="4" type="ORF">BK138_08935</name>
</gene>
<comment type="caution">
    <text evidence="4">The sequence shown here is derived from an EMBL/GenBank/DDBJ whole genome shotgun (WGS) entry which is preliminary data.</text>
</comment>
<keyword evidence="5" id="KW-1185">Reference proteome</keyword>
<proteinExistence type="predicted"/>
<feature type="region of interest" description="Disordered" evidence="1">
    <location>
        <begin position="1"/>
        <end position="26"/>
    </location>
</feature>